<keyword evidence="2" id="KW-1185">Reference proteome</keyword>
<dbReference type="HOGENOM" id="CLU_2811051_0_0_0"/>
<dbReference type="KEGG" id="top:TOPB45_0143"/>
<accession>F8C2G9</accession>
<protein>
    <recommendedName>
        <fullName evidence="3">SAM-dependent methyltransferase</fullName>
    </recommendedName>
</protein>
<evidence type="ECO:0008006" key="3">
    <source>
        <dbReference type="Google" id="ProtNLM"/>
    </source>
</evidence>
<dbReference type="STRING" id="795359.TOPB45_0143"/>
<proteinExistence type="predicted"/>
<dbReference type="Gene3D" id="3.40.50.150">
    <property type="entry name" value="Vaccinia Virus protein VP39"/>
    <property type="match status" value="1"/>
</dbReference>
<reference evidence="1 2" key="1">
    <citation type="journal article" date="2013" name="Genome Announc.">
        <title>Complete genome sequence of the hyperthermophilic sulfate-reducing bacterium Thermodesulfobacterium geofontis OPF15T.</title>
        <authorList>
            <person name="Elkins J.G."/>
            <person name="Hamilton-Brehm S.D."/>
            <person name="Lucas S."/>
            <person name="Han J."/>
            <person name="Lapidus A."/>
            <person name="Cheng J.F."/>
            <person name="Goodwin L.A."/>
            <person name="Pitluck S."/>
            <person name="Peters L."/>
            <person name="Mikhailova N."/>
            <person name="Davenport K.W."/>
            <person name="Detter J.C."/>
            <person name="Han C.S."/>
            <person name="Tapia R."/>
            <person name="Land M.L."/>
            <person name="Hauser L."/>
            <person name="Kyrpides N.C."/>
            <person name="Ivanova N.N."/>
            <person name="Pagani I."/>
            <person name="Bruce D."/>
            <person name="Woyke T."/>
            <person name="Cottingham R.W."/>
        </authorList>
    </citation>
    <scope>NUCLEOTIDE SEQUENCE [LARGE SCALE GENOMIC DNA]</scope>
    <source>
        <strain evidence="1 2">OPF15</strain>
    </source>
</reference>
<name>F8C2G9_THEGP</name>
<evidence type="ECO:0000313" key="1">
    <source>
        <dbReference type="EMBL" id="AEH22259.1"/>
    </source>
</evidence>
<organism evidence="1 2">
    <name type="scientific">Thermodesulfobacterium geofontis (strain OPF15)</name>
    <dbReference type="NCBI Taxonomy" id="795359"/>
    <lineage>
        <taxon>Bacteria</taxon>
        <taxon>Pseudomonadati</taxon>
        <taxon>Thermodesulfobacteriota</taxon>
        <taxon>Thermodesulfobacteria</taxon>
        <taxon>Thermodesulfobacteriales</taxon>
        <taxon>Thermodesulfobacteriaceae</taxon>
        <taxon>Thermodesulfobacterium</taxon>
    </lineage>
</organism>
<dbReference type="InterPro" id="IPR029063">
    <property type="entry name" value="SAM-dependent_MTases_sf"/>
</dbReference>
<dbReference type="eggNOG" id="COG2226">
    <property type="taxonomic scope" value="Bacteria"/>
</dbReference>
<sequence length="67" mass="7453">MNSKKHKHHHAGKSSRSIISVSKVFDLLNLPQGIVFLDAGCGDGYFSIEASLRLGKESFLVLRNSFY</sequence>
<evidence type="ECO:0000313" key="2">
    <source>
        <dbReference type="Proteomes" id="UP000006583"/>
    </source>
</evidence>
<dbReference type="Proteomes" id="UP000006583">
    <property type="component" value="Chromosome"/>
</dbReference>
<dbReference type="OrthoDB" id="9784101at2"/>
<dbReference type="SUPFAM" id="SSF53335">
    <property type="entry name" value="S-adenosyl-L-methionine-dependent methyltransferases"/>
    <property type="match status" value="1"/>
</dbReference>
<dbReference type="AlphaFoldDB" id="F8C2G9"/>
<dbReference type="RefSeq" id="WP_013908959.1">
    <property type="nucleotide sequence ID" value="NC_015682.1"/>
</dbReference>
<dbReference type="EMBL" id="CP002829">
    <property type="protein sequence ID" value="AEH22259.1"/>
    <property type="molecule type" value="Genomic_DNA"/>
</dbReference>
<gene>
    <name evidence="1" type="ordered locus">TOPB45_0143</name>
</gene>